<proteinExistence type="predicted"/>
<name>A0ABP9USI8_9BACT</name>
<evidence type="ECO:0000313" key="2">
    <source>
        <dbReference type="Proteomes" id="UP001476282"/>
    </source>
</evidence>
<gene>
    <name evidence="1" type="ORF">Hsar01_03744</name>
</gene>
<reference evidence="1 2" key="1">
    <citation type="submission" date="2024-02" db="EMBL/GenBank/DDBJ databases">
        <title>Haloferula sargassicola NBRC 104335.</title>
        <authorList>
            <person name="Ichikawa N."/>
            <person name="Katano-Makiyama Y."/>
            <person name="Hidaka K."/>
        </authorList>
    </citation>
    <scope>NUCLEOTIDE SEQUENCE [LARGE SCALE GENOMIC DNA]</scope>
    <source>
        <strain evidence="1 2">NBRC 104335</strain>
    </source>
</reference>
<keyword evidence="2" id="KW-1185">Reference proteome</keyword>
<comment type="caution">
    <text evidence="1">The sequence shown here is derived from an EMBL/GenBank/DDBJ whole genome shotgun (WGS) entry which is preliminary data.</text>
</comment>
<dbReference type="EMBL" id="BAABRI010000027">
    <property type="protein sequence ID" value="GAA5484500.1"/>
    <property type="molecule type" value="Genomic_DNA"/>
</dbReference>
<protein>
    <submittedName>
        <fullName evidence="1">Uncharacterized protein</fullName>
    </submittedName>
</protein>
<organism evidence="1 2">
    <name type="scientific">Haloferula sargassicola</name>
    <dbReference type="NCBI Taxonomy" id="490096"/>
    <lineage>
        <taxon>Bacteria</taxon>
        <taxon>Pseudomonadati</taxon>
        <taxon>Verrucomicrobiota</taxon>
        <taxon>Verrucomicrobiia</taxon>
        <taxon>Verrucomicrobiales</taxon>
        <taxon>Verrucomicrobiaceae</taxon>
        <taxon>Haloferula</taxon>
    </lineage>
</organism>
<evidence type="ECO:0000313" key="1">
    <source>
        <dbReference type="EMBL" id="GAA5484500.1"/>
    </source>
</evidence>
<sequence>MGPRSQDATAEAEDITMVVLDGVQHEGDRHVISIARNAIDARGVQACCRGQGGGIDFLGKADPQAVVDGIQREGRRRFIALQGEAAGEGTGVAGAGAVVGRGNVTFGAWLHRHLHCPALAGEQEAGMDGGAGDRGIVGVETGALERAGGRSHDGVEVFAAVVSTLGGHVGRGRGGAVEKVAGEGDQVAGGNRRRGGIAHHGFDEPRAPQPLAGVAGEITAAAFAGEGAGNGAVDPVAGAVRDGIARAFLERILGDQTRRARRRRGAHAGQQLGLGAGDVPNTEFIDRAGEAAGVAGADDEIPRPGHTGDVGRIRLGRQPAIEIPADLLRRDVKVPDHGHVGPFADPEGGGGVHLLVVRAVSAVRAIVVVDVPAVLDGHGALATVGLFEGVLPHAEPVRTDPELDRLTAGDLEGRRAAEIDVIAIAGEAQVLAGGAGDRHLHPVAAGRADGVAQRGTGHHGLGRGVAIAPQGELQAGKVERRGGWGLEGEVDVRPAGQRAEIDPVRAAIEDARGVQGEAAAGGRGGIAVGGRGQIVGLRFLLETPAQEHLGLEGRGGAVRVEVQRIDAGRGDREVLQQGPPARVAGDGDKVRPSGIGQADDRGCAGLALGFHADRQAIARHGVEDALDAVGGAGGDVVAGEIVDEESAAGGRLDKFKEGLRLQPAEDR</sequence>
<dbReference type="Proteomes" id="UP001476282">
    <property type="component" value="Unassembled WGS sequence"/>
</dbReference>
<accession>A0ABP9USI8</accession>